<dbReference type="EMBL" id="JAVHNQ010000005">
    <property type="protein sequence ID" value="KAK6346522.1"/>
    <property type="molecule type" value="Genomic_DNA"/>
</dbReference>
<dbReference type="Proteomes" id="UP001375240">
    <property type="component" value="Unassembled WGS sequence"/>
</dbReference>
<reference evidence="1 2" key="1">
    <citation type="submission" date="2019-10" db="EMBL/GenBank/DDBJ databases">
        <authorList>
            <person name="Palmer J.M."/>
        </authorList>
    </citation>
    <scope>NUCLEOTIDE SEQUENCE [LARGE SCALE GENOMIC DNA]</scope>
    <source>
        <strain evidence="1 2">TWF696</strain>
    </source>
</reference>
<comment type="caution">
    <text evidence="1">The sequence shown here is derived from an EMBL/GenBank/DDBJ whole genome shotgun (WGS) entry which is preliminary data.</text>
</comment>
<sequence length="234" mass="25851">MAAYTIYLKNEDPWIESSIFYLYQAAPTCKATVYAAICQSVAVNTSSTGELKVLAEPYAVVGTTKSDLEDPTEPVVIENLDSRPVRLTKRPVKGSVVRVDCGENGAPFFDDAGASTTTTDASFRITTSENVQSSSEEENIVMGMGAKNPVTGEIVPVALVPAQPGKTLTFTPELLRYYIAVGDFEHGKFERTDWLNYDWYTEVDFRGKSPGSHVTLIWRRDKDGNMDWIREDAA</sequence>
<accession>A0AAV9UST3</accession>
<evidence type="ECO:0000313" key="1">
    <source>
        <dbReference type="EMBL" id="KAK6346522.1"/>
    </source>
</evidence>
<name>A0AAV9UST3_9PEZI</name>
<organism evidence="1 2">
    <name type="scientific">Orbilia brochopaga</name>
    <dbReference type="NCBI Taxonomy" id="3140254"/>
    <lineage>
        <taxon>Eukaryota</taxon>
        <taxon>Fungi</taxon>
        <taxon>Dikarya</taxon>
        <taxon>Ascomycota</taxon>
        <taxon>Pezizomycotina</taxon>
        <taxon>Orbiliomycetes</taxon>
        <taxon>Orbiliales</taxon>
        <taxon>Orbiliaceae</taxon>
        <taxon>Orbilia</taxon>
    </lineage>
</organism>
<dbReference type="AlphaFoldDB" id="A0AAV9UST3"/>
<keyword evidence="2" id="KW-1185">Reference proteome</keyword>
<protein>
    <submittedName>
        <fullName evidence="1">Uncharacterized protein</fullName>
    </submittedName>
</protein>
<gene>
    <name evidence="1" type="ORF">TWF696_006647</name>
</gene>
<evidence type="ECO:0000313" key="2">
    <source>
        <dbReference type="Proteomes" id="UP001375240"/>
    </source>
</evidence>
<proteinExistence type="predicted"/>